<dbReference type="InterPro" id="IPR000668">
    <property type="entry name" value="Peptidase_C1A_C"/>
</dbReference>
<evidence type="ECO:0000259" key="2">
    <source>
        <dbReference type="SMART" id="SM00645"/>
    </source>
</evidence>
<dbReference type="PANTHER" id="PTHR12411">
    <property type="entry name" value="CYSTEINE PROTEASE FAMILY C1-RELATED"/>
    <property type="match status" value="1"/>
</dbReference>
<evidence type="ECO:0000256" key="1">
    <source>
        <dbReference type="ARBA" id="ARBA00008455"/>
    </source>
</evidence>
<evidence type="ECO:0000313" key="3">
    <source>
        <dbReference type="EMBL" id="QHU35074.1"/>
    </source>
</evidence>
<protein>
    <recommendedName>
        <fullName evidence="2">Peptidase C1A papain C-terminal domain-containing protein</fullName>
    </recommendedName>
</protein>
<dbReference type="SUPFAM" id="SSF54001">
    <property type="entry name" value="Cysteine proteinases"/>
    <property type="match status" value="1"/>
</dbReference>
<accession>A0A6C0LZS7</accession>
<feature type="domain" description="Peptidase C1A papain C-terminal" evidence="2">
    <location>
        <begin position="47"/>
        <end position="252"/>
    </location>
</feature>
<organism evidence="3">
    <name type="scientific">viral metagenome</name>
    <dbReference type="NCBI Taxonomy" id="1070528"/>
    <lineage>
        <taxon>unclassified sequences</taxon>
        <taxon>metagenomes</taxon>
        <taxon>organismal metagenomes</taxon>
    </lineage>
</organism>
<dbReference type="CDD" id="cd02619">
    <property type="entry name" value="Peptidase_C1"/>
    <property type="match status" value="1"/>
</dbReference>
<dbReference type="InterPro" id="IPR038765">
    <property type="entry name" value="Papain-like_cys_pep_sf"/>
</dbReference>
<dbReference type="GO" id="GO:0006508">
    <property type="term" value="P:proteolysis"/>
    <property type="evidence" value="ECO:0007669"/>
    <property type="project" value="InterPro"/>
</dbReference>
<dbReference type="InterPro" id="IPR013128">
    <property type="entry name" value="Peptidase_C1A"/>
</dbReference>
<comment type="similarity">
    <text evidence="1">Belongs to the peptidase C1 family.</text>
</comment>
<proteinExistence type="inferred from homology"/>
<dbReference type="SMART" id="SM00645">
    <property type="entry name" value="Pept_C1"/>
    <property type="match status" value="1"/>
</dbReference>
<reference evidence="3" key="1">
    <citation type="journal article" date="2020" name="Nature">
        <title>Giant virus diversity and host interactions through global metagenomics.</title>
        <authorList>
            <person name="Schulz F."/>
            <person name="Roux S."/>
            <person name="Paez-Espino D."/>
            <person name="Jungbluth S."/>
            <person name="Walsh D.A."/>
            <person name="Denef V.J."/>
            <person name="McMahon K.D."/>
            <person name="Konstantinidis K.T."/>
            <person name="Eloe-Fadrosh E.A."/>
            <person name="Kyrpides N.C."/>
            <person name="Woyke T."/>
        </authorList>
    </citation>
    <scope>NUCLEOTIDE SEQUENCE</scope>
    <source>
        <strain evidence="3">GVMAG-S-1017745-26</strain>
    </source>
</reference>
<dbReference type="EMBL" id="MN740583">
    <property type="protein sequence ID" value="QHU35074.1"/>
    <property type="molecule type" value="Genomic_DNA"/>
</dbReference>
<dbReference type="Pfam" id="PF00112">
    <property type="entry name" value="Peptidase_C1"/>
    <property type="match status" value="1"/>
</dbReference>
<dbReference type="Gene3D" id="3.90.70.10">
    <property type="entry name" value="Cysteine proteinases"/>
    <property type="match status" value="1"/>
</dbReference>
<dbReference type="GO" id="GO:0008234">
    <property type="term" value="F:cysteine-type peptidase activity"/>
    <property type="evidence" value="ECO:0007669"/>
    <property type="project" value="InterPro"/>
</dbReference>
<name>A0A6C0LZS7_9ZZZZ</name>
<dbReference type="AlphaFoldDB" id="A0A6C0LZS7"/>
<sequence length="279" mass="32453">MGQISSYFWHIEENLKEEIVKSTNYYGWKKDLPDRRDYIMSNIHTVIPNKIDLRVKCPNPYNQGKLGSCTANAIAFAYQFDELNQGEKSIFIPSRLFIYYNERYMEGTTDKDTGAAIRDGIKSINKIGVCPEKIWPYDIEKFTQKPDKKCYNIAKNHKSIEYHKVIQNEQSIKHILSEGFPIVFGFAVYESFESKEVAENGVVPLPKKDEKILGGHAVALVGYTTINDIEYFIVRNSWGTEWGDKGYCYFPVNFICDSEYCDDFWVIKKIRDKDDNFIE</sequence>